<dbReference type="OrthoDB" id="5819582at2759"/>
<keyword evidence="1" id="KW-0812">Transmembrane</keyword>
<name>A0A218YXI4_9HELO</name>
<dbReference type="EMBL" id="MZNU01000337">
    <property type="protein sequence ID" value="OWP00013.1"/>
    <property type="molecule type" value="Genomic_DNA"/>
</dbReference>
<comment type="caution">
    <text evidence="3">The sequence shown here is derived from an EMBL/GenBank/DDBJ whole genome shotgun (WGS) entry which is preliminary data.</text>
</comment>
<feature type="domain" description="Acyltransferase 3" evidence="2">
    <location>
        <begin position="75"/>
        <end position="430"/>
    </location>
</feature>
<evidence type="ECO:0000313" key="3">
    <source>
        <dbReference type="EMBL" id="OWP00013.1"/>
    </source>
</evidence>
<evidence type="ECO:0000256" key="1">
    <source>
        <dbReference type="SAM" id="Phobius"/>
    </source>
</evidence>
<dbReference type="PANTHER" id="PTHR23028:SF125">
    <property type="entry name" value="ACYLTRANSFERASE"/>
    <property type="match status" value="1"/>
</dbReference>
<evidence type="ECO:0000313" key="4">
    <source>
        <dbReference type="Proteomes" id="UP000242519"/>
    </source>
</evidence>
<keyword evidence="4" id="KW-1185">Reference proteome</keyword>
<feature type="transmembrane region" description="Helical" evidence="1">
    <location>
        <begin position="407"/>
        <end position="425"/>
    </location>
</feature>
<dbReference type="GO" id="GO:0016747">
    <property type="term" value="F:acyltransferase activity, transferring groups other than amino-acyl groups"/>
    <property type="evidence" value="ECO:0007669"/>
    <property type="project" value="InterPro"/>
</dbReference>
<feature type="transmembrane region" description="Helical" evidence="1">
    <location>
        <begin position="276"/>
        <end position="301"/>
    </location>
</feature>
<evidence type="ECO:0000259" key="2">
    <source>
        <dbReference type="Pfam" id="PF01757"/>
    </source>
</evidence>
<sequence length="501" mass="57661">MSNSNPDSPTSWQKDKIAISPDSDNLLEKGQWQGVGATDTQLPLLRRALRIFKDIIRPAILTKGPPAKNQLSRTAYLDGLRGFAALLVYVHHHELWVRETDGDAEIFENGFGYNGRYHLATFPFIRLIFCGGHFAVPIFFVVSAYALSVKPLSLIHAGELNKLSDSFSSSIFRRWMRLWMPVATTTFIYMTLCHYPGFYTDDYVHQATYREEVWEWYTKLKNFSFMFDTGGNPFFPFNGHLWTIPVEFKGSVAVYMALISFSRFTQTARLACTLALIYYFIYVADGCFYAMFMAGVLLADLDLLALSHRLPRFLARLEPYKELIYVHLLVLGCYLGGAPAHDQDVMHLRATRGWYYLSFLKPQAAFNYKWFFMFWAALFTVSAVPRLGPIRRFFESRFCQYLGKISFGLYLVHGPVLCILGDRLYSAVGWVRVRHETGIPLWVNAWPMSHAGPLGLEWAFLVPHLILLPFTLWMAEICTRFIDTPSIKIGQTLHRRFQRDA</sequence>
<proteinExistence type="predicted"/>
<protein>
    <recommendedName>
        <fullName evidence="2">Acyltransferase 3 domain-containing protein</fullName>
    </recommendedName>
</protein>
<feature type="transmembrane region" description="Helical" evidence="1">
    <location>
        <begin position="178"/>
        <end position="198"/>
    </location>
</feature>
<keyword evidence="1" id="KW-1133">Transmembrane helix</keyword>
<gene>
    <name evidence="3" type="ORF">B2J93_2360</name>
</gene>
<feature type="transmembrane region" description="Helical" evidence="1">
    <location>
        <begin position="124"/>
        <end position="147"/>
    </location>
</feature>
<dbReference type="InterPro" id="IPR002656">
    <property type="entry name" value="Acyl_transf_3_dom"/>
</dbReference>
<accession>A0A218YXI4</accession>
<dbReference type="InterPro" id="IPR050879">
    <property type="entry name" value="Acyltransferase_3"/>
</dbReference>
<reference evidence="3 4" key="1">
    <citation type="submission" date="2017-04" db="EMBL/GenBank/DDBJ databases">
        <title>Draft genome sequence of Marssonina coronaria NL1: causal agent of apple blotch.</title>
        <authorList>
            <person name="Cheng Q."/>
        </authorList>
    </citation>
    <scope>NUCLEOTIDE SEQUENCE [LARGE SCALE GENOMIC DNA]</scope>
    <source>
        <strain evidence="3 4">NL1</strain>
    </source>
</reference>
<organism evidence="3 4">
    <name type="scientific">Diplocarpon coronariae</name>
    <dbReference type="NCBI Taxonomy" id="2795749"/>
    <lineage>
        <taxon>Eukaryota</taxon>
        <taxon>Fungi</taxon>
        <taxon>Dikarya</taxon>
        <taxon>Ascomycota</taxon>
        <taxon>Pezizomycotina</taxon>
        <taxon>Leotiomycetes</taxon>
        <taxon>Helotiales</taxon>
        <taxon>Drepanopezizaceae</taxon>
        <taxon>Diplocarpon</taxon>
    </lineage>
</organism>
<keyword evidence="1" id="KW-0472">Membrane</keyword>
<dbReference type="Pfam" id="PF01757">
    <property type="entry name" value="Acyl_transf_3"/>
    <property type="match status" value="1"/>
</dbReference>
<feature type="transmembrane region" description="Helical" evidence="1">
    <location>
        <begin position="368"/>
        <end position="387"/>
    </location>
</feature>
<feature type="transmembrane region" description="Helical" evidence="1">
    <location>
        <begin position="458"/>
        <end position="478"/>
    </location>
</feature>
<dbReference type="AlphaFoldDB" id="A0A218YXI4"/>
<dbReference type="InParanoid" id="A0A218YXI4"/>
<dbReference type="STRING" id="503106.A0A218YXI4"/>
<dbReference type="PANTHER" id="PTHR23028">
    <property type="entry name" value="ACETYLTRANSFERASE"/>
    <property type="match status" value="1"/>
</dbReference>
<dbReference type="Proteomes" id="UP000242519">
    <property type="component" value="Unassembled WGS sequence"/>
</dbReference>